<proteinExistence type="predicted"/>
<dbReference type="NCBIfam" id="TIGR01560">
    <property type="entry name" value="put_DNA_pack"/>
    <property type="match status" value="1"/>
</dbReference>
<accession>A0A8S5PNV9</accession>
<protein>
    <submittedName>
        <fullName evidence="1">Head tail connector</fullName>
    </submittedName>
</protein>
<dbReference type="CDD" id="cd08054">
    <property type="entry name" value="gp6"/>
    <property type="match status" value="1"/>
</dbReference>
<dbReference type="Gene3D" id="1.10.3230.30">
    <property type="entry name" value="Phage gp6-like head-tail connector protein"/>
    <property type="match status" value="1"/>
</dbReference>
<dbReference type="Pfam" id="PF05135">
    <property type="entry name" value="Phage_connect_1"/>
    <property type="match status" value="1"/>
</dbReference>
<sequence>MNRELRVLTLEKMKAQIRDVQDEELELLHTWGMACESVIIDMTNRTFEELEAWEDAHGKGFPEALESAMLLLVAHLFRNREPVSSVTQNMVPFTISMLVKPYVKLSNRSES</sequence>
<dbReference type="InterPro" id="IPR021146">
    <property type="entry name" value="Phage_gp6-like_head-tail"/>
</dbReference>
<name>A0A8S5PNV9_9CAUD</name>
<organism evidence="1">
    <name type="scientific">Siphoviridae sp. ctrgQ8</name>
    <dbReference type="NCBI Taxonomy" id="2825689"/>
    <lineage>
        <taxon>Viruses</taxon>
        <taxon>Duplodnaviria</taxon>
        <taxon>Heunggongvirae</taxon>
        <taxon>Uroviricota</taxon>
        <taxon>Caudoviricetes</taxon>
    </lineage>
</organism>
<evidence type="ECO:0000313" key="1">
    <source>
        <dbReference type="EMBL" id="DAE08213.1"/>
    </source>
</evidence>
<dbReference type="EMBL" id="BK015466">
    <property type="protein sequence ID" value="DAE08213.1"/>
    <property type="molecule type" value="Genomic_DNA"/>
</dbReference>
<dbReference type="InterPro" id="IPR006450">
    <property type="entry name" value="Phage_HK97_gp6-like"/>
</dbReference>
<reference evidence="1" key="1">
    <citation type="journal article" date="2021" name="Proc. Natl. Acad. Sci. U.S.A.">
        <title>A Catalog of Tens of Thousands of Viruses from Human Metagenomes Reveals Hidden Associations with Chronic Diseases.</title>
        <authorList>
            <person name="Tisza M.J."/>
            <person name="Buck C.B."/>
        </authorList>
    </citation>
    <scope>NUCLEOTIDE SEQUENCE</scope>
    <source>
        <strain evidence="1">CtrgQ8</strain>
    </source>
</reference>